<dbReference type="RefSeq" id="WP_069992465.1">
    <property type="nucleotide sequence ID" value="NZ_LJGV01000022.1"/>
</dbReference>
<dbReference type="EMBL" id="LJGV01000022">
    <property type="protein sequence ID" value="OEU99685.1"/>
    <property type="molecule type" value="Genomic_DNA"/>
</dbReference>
<accession>A0A1E7K723</accession>
<dbReference type="AlphaFoldDB" id="A0A1E7K723"/>
<evidence type="ECO:0000313" key="1">
    <source>
        <dbReference type="EMBL" id="OEU99685.1"/>
    </source>
</evidence>
<comment type="caution">
    <text evidence="1">The sequence shown here is derived from an EMBL/GenBank/DDBJ whole genome shotgun (WGS) entry which is preliminary data.</text>
</comment>
<evidence type="ECO:0000313" key="2">
    <source>
        <dbReference type="Proteomes" id="UP000175829"/>
    </source>
</evidence>
<proteinExistence type="predicted"/>
<dbReference type="PATRIC" id="fig|943816.4.peg.3484"/>
<protein>
    <submittedName>
        <fullName evidence="1">Uncharacterized protein</fullName>
    </submittedName>
</protein>
<sequence>MGSEPDADRGIRRTGPCAVETLVAVRGCLPLAAVGIGARGTVVHWGSGASALFGRRRKHVLGAPAADILPVTGALNASARAGDHHWLDGAGDLTGAGTAMAGRARVPVPGRGRADVLWWSYPLAAPAPVRLLVLATGTARLQRQRALRGTRIVPSFGHHRWFPEAAELGARLPRLLGRQARAAAAPAVSRIRELGCPVVEVHRPAGQDDPALVAWNAQVSGGCGEDPRLPG</sequence>
<organism evidence="1 2">
    <name type="scientific">Streptomyces qinglanensis</name>
    <dbReference type="NCBI Taxonomy" id="943816"/>
    <lineage>
        <taxon>Bacteria</taxon>
        <taxon>Bacillati</taxon>
        <taxon>Actinomycetota</taxon>
        <taxon>Actinomycetes</taxon>
        <taxon>Kitasatosporales</taxon>
        <taxon>Streptomycetaceae</taxon>
        <taxon>Streptomyces</taxon>
    </lineage>
</organism>
<gene>
    <name evidence="1" type="ORF">AN217_19840</name>
</gene>
<dbReference type="Proteomes" id="UP000175829">
    <property type="component" value="Unassembled WGS sequence"/>
</dbReference>
<reference evidence="1 2" key="1">
    <citation type="journal article" date="2016" name="Front. Microbiol.">
        <title>Comparative Genomics Analysis of Streptomyces Species Reveals Their Adaptation to the Marine Environment and Their Diversity at the Genomic Level.</title>
        <authorList>
            <person name="Tian X."/>
            <person name="Zhang Z."/>
            <person name="Yang T."/>
            <person name="Chen M."/>
            <person name="Li J."/>
            <person name="Chen F."/>
            <person name="Yang J."/>
            <person name="Li W."/>
            <person name="Zhang B."/>
            <person name="Zhang Z."/>
            <person name="Wu J."/>
            <person name="Zhang C."/>
            <person name="Long L."/>
            <person name="Xiao J."/>
        </authorList>
    </citation>
    <scope>NUCLEOTIDE SEQUENCE [LARGE SCALE GENOMIC DNA]</scope>
    <source>
        <strain evidence="1 2">SCSIO M10379</strain>
    </source>
</reference>
<name>A0A1E7K723_9ACTN</name>